<comment type="caution">
    <text evidence="2">The sequence shown here is derived from an EMBL/GenBank/DDBJ whole genome shotgun (WGS) entry which is preliminary data.</text>
</comment>
<evidence type="ECO:0000313" key="2">
    <source>
        <dbReference type="EMBL" id="CAK9041150.1"/>
    </source>
</evidence>
<evidence type="ECO:0000313" key="3">
    <source>
        <dbReference type="Proteomes" id="UP001642484"/>
    </source>
</evidence>
<sequence length="236" mass="26613">MPRHSNSFACGLDVPELAVSKRVRPGANGTNKWQKHPGKTPALASLVDLDEVFHAEEEEDWSEPETSVETTATAREQSTAQEEEDDQWDLVSQAVPKEQEWPSLDQSRDPELLDYDLFETMSQVSDLTLSSWVDLNEDLEESKPATWASRIGPSNGLPKPKTALPWAGKLRPTPENATCSALTVHLKGHEEEDPNSMEFEGRTWNKWQKSSRNLKAVERRLVQTARRQEQRLAGRG</sequence>
<feature type="compositionally biased region" description="Polar residues" evidence="1">
    <location>
        <begin position="70"/>
        <end position="80"/>
    </location>
</feature>
<proteinExistence type="predicted"/>
<gene>
    <name evidence="2" type="ORF">CCMP2556_LOCUS22085</name>
</gene>
<organism evidence="2 3">
    <name type="scientific">Durusdinium trenchii</name>
    <dbReference type="NCBI Taxonomy" id="1381693"/>
    <lineage>
        <taxon>Eukaryota</taxon>
        <taxon>Sar</taxon>
        <taxon>Alveolata</taxon>
        <taxon>Dinophyceae</taxon>
        <taxon>Suessiales</taxon>
        <taxon>Symbiodiniaceae</taxon>
        <taxon>Durusdinium</taxon>
    </lineage>
</organism>
<name>A0ABP0LSN1_9DINO</name>
<dbReference type="Proteomes" id="UP001642484">
    <property type="component" value="Unassembled WGS sequence"/>
</dbReference>
<accession>A0ABP0LSN1</accession>
<evidence type="ECO:0000256" key="1">
    <source>
        <dbReference type="SAM" id="MobiDB-lite"/>
    </source>
</evidence>
<feature type="region of interest" description="Disordered" evidence="1">
    <location>
        <begin position="56"/>
        <end position="87"/>
    </location>
</feature>
<protein>
    <submittedName>
        <fullName evidence="2">Uncharacterized protein</fullName>
    </submittedName>
</protein>
<keyword evidence="3" id="KW-1185">Reference proteome</keyword>
<reference evidence="2 3" key="1">
    <citation type="submission" date="2024-02" db="EMBL/GenBank/DDBJ databases">
        <authorList>
            <person name="Chen Y."/>
            <person name="Shah S."/>
            <person name="Dougan E. K."/>
            <person name="Thang M."/>
            <person name="Chan C."/>
        </authorList>
    </citation>
    <scope>NUCLEOTIDE SEQUENCE [LARGE SCALE GENOMIC DNA]</scope>
</reference>
<dbReference type="EMBL" id="CAXAMN010013558">
    <property type="protein sequence ID" value="CAK9041150.1"/>
    <property type="molecule type" value="Genomic_DNA"/>
</dbReference>